<dbReference type="Pfam" id="PF17541">
    <property type="entry name" value="TssC"/>
    <property type="match status" value="1"/>
</dbReference>
<reference evidence="2 3" key="1">
    <citation type="submission" date="2018-11" db="EMBL/GenBank/DDBJ databases">
        <title>Proposal to divide the Flavobacteriaceae and reorganize its genera based on Amino Acid Identity values calculated from whole genome sequences.</title>
        <authorList>
            <person name="Nicholson A.C."/>
            <person name="Gulvik C.A."/>
            <person name="Whitney A.M."/>
            <person name="Humrighouse B.W."/>
            <person name="Bell M."/>
            <person name="Holmes B."/>
            <person name="Steigerwalt A."/>
            <person name="Villarma A."/>
            <person name="Sheth M."/>
            <person name="Batra D."/>
            <person name="Pryor J."/>
            <person name="Bernardet J.-F."/>
            <person name="Hugo C."/>
            <person name="Kampfer P."/>
            <person name="Newman J."/>
            <person name="Mcquiston J.R."/>
        </authorList>
    </citation>
    <scope>NUCLEOTIDE SEQUENCE [LARGE SCALE GENOMIC DNA]</scope>
    <source>
        <strain evidence="2 3">G0211</strain>
    </source>
</reference>
<dbReference type="GO" id="GO:0033103">
    <property type="term" value="P:protein secretion by the type VI secretion system"/>
    <property type="evidence" value="ECO:0007669"/>
    <property type="project" value="InterPro"/>
</dbReference>
<organism evidence="2 3">
    <name type="scientific">Chryseobacterium indoltheticum</name>
    <dbReference type="NCBI Taxonomy" id="254"/>
    <lineage>
        <taxon>Bacteria</taxon>
        <taxon>Pseudomonadati</taxon>
        <taxon>Bacteroidota</taxon>
        <taxon>Flavobacteriia</taxon>
        <taxon>Flavobacteriales</taxon>
        <taxon>Weeksellaceae</taxon>
        <taxon>Chryseobacterium group</taxon>
        <taxon>Chryseobacterium</taxon>
    </lineage>
</organism>
<dbReference type="GO" id="GO:0033104">
    <property type="term" value="C:type VI protein secretion system complex"/>
    <property type="evidence" value="ECO:0007669"/>
    <property type="project" value="InterPro"/>
</dbReference>
<dbReference type="Proteomes" id="UP000269076">
    <property type="component" value="Chromosome"/>
</dbReference>
<feature type="compositionally biased region" description="Low complexity" evidence="1">
    <location>
        <begin position="1"/>
        <end position="19"/>
    </location>
</feature>
<accession>A0A3G6MYI4</accession>
<feature type="region of interest" description="Disordered" evidence="1">
    <location>
        <begin position="1"/>
        <end position="27"/>
    </location>
</feature>
<proteinExistence type="predicted"/>
<evidence type="ECO:0000313" key="2">
    <source>
        <dbReference type="EMBL" id="AZA60861.1"/>
    </source>
</evidence>
<evidence type="ECO:0000313" key="3">
    <source>
        <dbReference type="Proteomes" id="UP000269076"/>
    </source>
</evidence>
<dbReference type="InterPro" id="IPR035576">
    <property type="entry name" value="T6SS_TssC"/>
</dbReference>
<protein>
    <submittedName>
        <fullName evidence="2">Type VI secretion system contractile sheath protein TssC</fullName>
    </submittedName>
</protein>
<dbReference type="AlphaFoldDB" id="A0A3G6MYI4"/>
<dbReference type="RefSeq" id="WP_123885786.1">
    <property type="nucleotide sequence ID" value="NZ_CAURFR010000068.1"/>
</dbReference>
<gene>
    <name evidence="2" type="ORF">EG340_07315</name>
</gene>
<name>A0A3G6MYI4_9FLAO</name>
<evidence type="ECO:0000256" key="1">
    <source>
        <dbReference type="SAM" id="MobiDB-lite"/>
    </source>
</evidence>
<sequence length="453" mass="51485">MDSKLQAAESQQHNQQQQAGRPKGNPLEELNKIGGFGFIESVVDGIANMNPTRKARKEIFLNDGNKTDERKELLQKINLWVELLSSNESAEKMAETCKNKAQNADQNLKLNLKNSLDAVRQLETSYRTVAQFYKNTELDKVDNVSIVNATLEQVSDLDNPLFIDAISDEFKNYYDRLDLRDNYSILAIPGYLGSNKVIEKWAKICNENKVMMVTDFANLDKPDDVVDLFHSANLTGGELHRSNVIMTCNWLVGRGRAEEVGEEENVELPPSTSLAGKIHKTLMSQVAAGKKHGNINEVDAVKFELKKSEISQLEKMGLVPMVNEYGKIMAFSAKTLFTGDNIGLQTYSVVRVFDYVTKVLLDFLNRRAFENWNARNEDDLRKQIVSFLDGIKGADKLIEKFKIVRFEQDKVNKDRVWLDIRLTPYFPTKSFVIKLDGHKGDDGNEWDAEYIQD</sequence>
<dbReference type="EMBL" id="CP033928">
    <property type="protein sequence ID" value="AZA60861.1"/>
    <property type="molecule type" value="Genomic_DNA"/>
</dbReference>